<name>A0A1I4TSI5_9BURK</name>
<dbReference type="OrthoDB" id="9764000at2"/>
<dbReference type="InterPro" id="IPR044031">
    <property type="entry name" value="TssC1_N"/>
</dbReference>
<feature type="domain" description="TssC1 C-terminal" evidence="2">
    <location>
        <begin position="402"/>
        <end position="512"/>
    </location>
</feature>
<feature type="domain" description="TssC1 N-terminal" evidence="1">
    <location>
        <begin position="74"/>
        <end position="391"/>
    </location>
</feature>
<accession>A0A1I4TSI5</accession>
<dbReference type="InterPro" id="IPR044032">
    <property type="entry name" value="TssC1_C"/>
</dbReference>
<reference evidence="3 4" key="1">
    <citation type="submission" date="2016-10" db="EMBL/GenBank/DDBJ databases">
        <authorList>
            <person name="de Groot N.N."/>
        </authorList>
    </citation>
    <scope>NUCLEOTIDE SEQUENCE [LARGE SCALE GENOMIC DNA]</scope>
    <source>
        <strain evidence="3 4">ATCC 43154</strain>
    </source>
</reference>
<dbReference type="STRING" id="758825.SAMN02982985_05328"/>
<evidence type="ECO:0000313" key="4">
    <source>
        <dbReference type="Proteomes" id="UP000199470"/>
    </source>
</evidence>
<evidence type="ECO:0000259" key="1">
    <source>
        <dbReference type="Pfam" id="PF05943"/>
    </source>
</evidence>
<dbReference type="Pfam" id="PF05943">
    <property type="entry name" value="VipB"/>
    <property type="match status" value="1"/>
</dbReference>
<dbReference type="EMBL" id="FOTW01000033">
    <property type="protein sequence ID" value="SFM79503.1"/>
    <property type="molecule type" value="Genomic_DNA"/>
</dbReference>
<dbReference type="NCBIfam" id="TIGR03355">
    <property type="entry name" value="VI_chp_2"/>
    <property type="match status" value="1"/>
</dbReference>
<dbReference type="AlphaFoldDB" id="A0A1I4TSI5"/>
<protein>
    <submittedName>
        <fullName evidence="3">Type VI secretion system protein ImpC</fullName>
    </submittedName>
</protein>
<evidence type="ECO:0000313" key="3">
    <source>
        <dbReference type="EMBL" id="SFM79503.1"/>
    </source>
</evidence>
<organism evidence="3 4">
    <name type="scientific">Rugamonas rubra</name>
    <dbReference type="NCBI Taxonomy" id="758825"/>
    <lineage>
        <taxon>Bacteria</taxon>
        <taxon>Pseudomonadati</taxon>
        <taxon>Pseudomonadota</taxon>
        <taxon>Betaproteobacteria</taxon>
        <taxon>Burkholderiales</taxon>
        <taxon>Oxalobacteraceae</taxon>
        <taxon>Telluria group</taxon>
        <taxon>Rugamonas</taxon>
    </lineage>
</organism>
<dbReference type="PANTHER" id="PTHR35565:SF3">
    <property type="entry name" value="TYPE VI SECRETION SYSTEM SHEATH PROTEIN TSSC1"/>
    <property type="match status" value="1"/>
</dbReference>
<dbReference type="RefSeq" id="WP_093390717.1">
    <property type="nucleotide sequence ID" value="NZ_FOTW01000033.1"/>
</dbReference>
<dbReference type="Proteomes" id="UP000199470">
    <property type="component" value="Unassembled WGS sequence"/>
</dbReference>
<dbReference type="PANTHER" id="PTHR35565">
    <property type="entry name" value="CYTOPLASMIC PROTEIN-RELATED"/>
    <property type="match status" value="1"/>
</dbReference>
<dbReference type="Pfam" id="PF18945">
    <property type="entry name" value="VipB_2"/>
    <property type="match status" value="1"/>
</dbReference>
<dbReference type="InterPro" id="IPR010269">
    <property type="entry name" value="T6SS_TssC-like"/>
</dbReference>
<evidence type="ECO:0000259" key="2">
    <source>
        <dbReference type="Pfam" id="PF18945"/>
    </source>
</evidence>
<sequence>MADEVVDNKTGTISAASKAVLDKIIKDSKMVLDPNNSEAMDAAAHMLREFAQQAAANKIKADEKKGILKALGDAVARLDEELTRGLNELMHAPEFQRLESTWRGLHGLVKNSETGERLKLRLLNTNKGDLFDDLTKAVDVDQSQLFKKIYEEEYGTYGGAPYSMLVADLSIGRNPSDMILVKELARVAAMAHAPLIAAADPALFDLASFTDLGKPRDLSKTFEAVDAAEWRAFRNSEDSRYVALTLPRYLLRLPYGEKTRKVTQFTFEEFGAFNWRVDDDGEAVAPSDPDQTKRHDAYLWGNSAYLLAQRVTAAFARYGWSAAIRGVEGGGAVEDLPVHTFNTGEGDLVMKCPTEVTITDRREKELNDLGFIAVVHKKNENVAAFFGGQTVNKPISYNLALANANAALSSKLPCMLAASRFAHYIKVIMRDKIGSFASRDNVETFLNNWIADYVLVNDNASQSLKAQFPLREARIDVTEDPAKPGVYKATVFLRPHFQLEELTASIRMVASLPAPVGG</sequence>
<gene>
    <name evidence="3" type="ORF">SAMN02982985_05328</name>
</gene>
<proteinExistence type="predicted"/>
<keyword evidence="4" id="KW-1185">Reference proteome</keyword>